<accession>A0AAV7UBI3</accession>
<organism evidence="2 3">
    <name type="scientific">Pleurodeles waltl</name>
    <name type="common">Iberian ribbed newt</name>
    <dbReference type="NCBI Taxonomy" id="8319"/>
    <lineage>
        <taxon>Eukaryota</taxon>
        <taxon>Metazoa</taxon>
        <taxon>Chordata</taxon>
        <taxon>Craniata</taxon>
        <taxon>Vertebrata</taxon>
        <taxon>Euteleostomi</taxon>
        <taxon>Amphibia</taxon>
        <taxon>Batrachia</taxon>
        <taxon>Caudata</taxon>
        <taxon>Salamandroidea</taxon>
        <taxon>Salamandridae</taxon>
        <taxon>Pleurodelinae</taxon>
        <taxon>Pleurodeles</taxon>
    </lineage>
</organism>
<gene>
    <name evidence="2" type="ORF">NDU88_002456</name>
</gene>
<keyword evidence="3" id="KW-1185">Reference proteome</keyword>
<reference evidence="2" key="1">
    <citation type="journal article" date="2022" name="bioRxiv">
        <title>Sequencing and chromosome-scale assembly of the giantPleurodeles waltlgenome.</title>
        <authorList>
            <person name="Brown T."/>
            <person name="Elewa A."/>
            <person name="Iarovenko S."/>
            <person name="Subramanian E."/>
            <person name="Araus A.J."/>
            <person name="Petzold A."/>
            <person name="Susuki M."/>
            <person name="Suzuki K.-i.T."/>
            <person name="Hayashi T."/>
            <person name="Toyoda A."/>
            <person name="Oliveira C."/>
            <person name="Osipova E."/>
            <person name="Leigh N.D."/>
            <person name="Simon A."/>
            <person name="Yun M.H."/>
        </authorList>
    </citation>
    <scope>NUCLEOTIDE SEQUENCE</scope>
    <source>
        <strain evidence="2">20211129_DDA</strain>
        <tissue evidence="2">Liver</tissue>
    </source>
</reference>
<sequence length="122" mass="13058">MAQQYPGGISGSGTGDPEEDCPATNDETHSAVGGVFKPNATSTRCGMDSPDTTEGDAPTTATEQRRENDAETKMPKEATVRGFSRRPVGRTGGGEAHRPVMLWEERGLVGYDPTTKRGEWES</sequence>
<comment type="caution">
    <text evidence="2">The sequence shown here is derived from an EMBL/GenBank/DDBJ whole genome shotgun (WGS) entry which is preliminary data.</text>
</comment>
<protein>
    <submittedName>
        <fullName evidence="2">Uncharacterized protein</fullName>
    </submittedName>
</protein>
<feature type="region of interest" description="Disordered" evidence="1">
    <location>
        <begin position="1"/>
        <end position="99"/>
    </location>
</feature>
<evidence type="ECO:0000313" key="2">
    <source>
        <dbReference type="EMBL" id="KAJ1185666.1"/>
    </source>
</evidence>
<feature type="compositionally biased region" description="Basic and acidic residues" evidence="1">
    <location>
        <begin position="63"/>
        <end position="79"/>
    </location>
</feature>
<evidence type="ECO:0000256" key="1">
    <source>
        <dbReference type="SAM" id="MobiDB-lite"/>
    </source>
</evidence>
<dbReference type="EMBL" id="JANPWB010000005">
    <property type="protein sequence ID" value="KAJ1185666.1"/>
    <property type="molecule type" value="Genomic_DNA"/>
</dbReference>
<dbReference type="Proteomes" id="UP001066276">
    <property type="component" value="Chromosome 3_1"/>
</dbReference>
<dbReference type="AlphaFoldDB" id="A0AAV7UBI3"/>
<proteinExistence type="predicted"/>
<name>A0AAV7UBI3_PLEWA</name>
<evidence type="ECO:0000313" key="3">
    <source>
        <dbReference type="Proteomes" id="UP001066276"/>
    </source>
</evidence>